<dbReference type="GO" id="GO:0006564">
    <property type="term" value="P:L-serine biosynthetic process"/>
    <property type="evidence" value="ECO:0007669"/>
    <property type="project" value="UniProtKB-KW"/>
</dbReference>
<dbReference type="PROSITE" id="PS00670">
    <property type="entry name" value="D_2_HYDROXYACID_DH_2"/>
    <property type="match status" value="1"/>
</dbReference>
<dbReference type="InParanoid" id="A7TRN8"/>
<keyword evidence="7" id="KW-0028">Amino-acid biosynthesis</keyword>
<dbReference type="SUPFAM" id="SSF55021">
    <property type="entry name" value="ACT-like"/>
    <property type="match status" value="1"/>
</dbReference>
<evidence type="ECO:0000256" key="2">
    <source>
        <dbReference type="ARBA" id="ARBA00005216"/>
    </source>
</evidence>
<evidence type="ECO:0000256" key="6">
    <source>
        <dbReference type="ARBA" id="ARBA00022553"/>
    </source>
</evidence>
<comment type="catalytic activity">
    <reaction evidence="13">
        <text>(2R)-3-phosphoglycerate + NAD(+) = 3-phosphooxypyruvate + NADH + H(+)</text>
        <dbReference type="Rhea" id="RHEA:12641"/>
        <dbReference type="ChEBI" id="CHEBI:15378"/>
        <dbReference type="ChEBI" id="CHEBI:18110"/>
        <dbReference type="ChEBI" id="CHEBI:57540"/>
        <dbReference type="ChEBI" id="CHEBI:57945"/>
        <dbReference type="ChEBI" id="CHEBI:58272"/>
        <dbReference type="EC" id="1.1.1.95"/>
    </reaction>
</comment>
<evidence type="ECO:0000256" key="14">
    <source>
        <dbReference type="RuleBase" id="RU003719"/>
    </source>
</evidence>
<dbReference type="InterPro" id="IPR029752">
    <property type="entry name" value="D-isomer_DH_CS1"/>
</dbReference>
<dbReference type="EMBL" id="DS480484">
    <property type="protein sequence ID" value="EDO15060.1"/>
    <property type="molecule type" value="Genomic_DNA"/>
</dbReference>
<keyword evidence="8 14" id="KW-0560">Oxidoreductase</keyword>
<evidence type="ECO:0000256" key="11">
    <source>
        <dbReference type="ARBA" id="ARBA00030455"/>
    </source>
</evidence>
<evidence type="ECO:0000256" key="8">
    <source>
        <dbReference type="ARBA" id="ARBA00023002"/>
    </source>
</evidence>
<dbReference type="GO" id="GO:0061759">
    <property type="term" value="F:2-oxoglutarate reductase activity"/>
    <property type="evidence" value="ECO:0007669"/>
    <property type="project" value="UniProtKB-ARBA"/>
</dbReference>
<dbReference type="Gene3D" id="3.40.50.720">
    <property type="entry name" value="NAD(P)-binding Rossmann-like Domain"/>
    <property type="match status" value="2"/>
</dbReference>
<dbReference type="PANTHER" id="PTHR43761">
    <property type="entry name" value="D-ISOMER SPECIFIC 2-HYDROXYACID DEHYDROGENASE FAMILY PROTEIN (AFU_ORTHOLOGUE AFUA_1G13630)"/>
    <property type="match status" value="1"/>
</dbReference>
<keyword evidence="10" id="KW-0718">Serine biosynthesis</keyword>
<dbReference type="STRING" id="436907.A7TRN8"/>
<evidence type="ECO:0000256" key="13">
    <source>
        <dbReference type="ARBA" id="ARBA00048731"/>
    </source>
</evidence>
<dbReference type="KEGG" id="vpo:Kpol_411p5"/>
<evidence type="ECO:0000256" key="10">
    <source>
        <dbReference type="ARBA" id="ARBA00023299"/>
    </source>
</evidence>
<reference evidence="16 17" key="1">
    <citation type="journal article" date="2007" name="Proc. Natl. Acad. Sci. U.S.A.">
        <title>Independent sorting-out of thousands of duplicated gene pairs in two yeast species descended from a whole-genome duplication.</title>
        <authorList>
            <person name="Scannell D.R."/>
            <person name="Frank A.C."/>
            <person name="Conant G.C."/>
            <person name="Byrne K.P."/>
            <person name="Woolfit M."/>
            <person name="Wolfe K.H."/>
        </authorList>
    </citation>
    <scope>NUCLEOTIDE SEQUENCE [LARGE SCALE GENOMIC DNA]</scope>
    <source>
        <strain evidence="17">ATCC 22028 / DSM 70294 / BCRC 21397 / CBS 2163 / NBRC 10782 / NRRL Y-8283 / UCD 57-17</strain>
    </source>
</reference>
<dbReference type="Pfam" id="PF00389">
    <property type="entry name" value="2-Hacid_dh"/>
    <property type="match status" value="1"/>
</dbReference>
<evidence type="ECO:0000256" key="12">
    <source>
        <dbReference type="ARBA" id="ARBA00048126"/>
    </source>
</evidence>
<dbReference type="EC" id="1.1.1.399" evidence="4"/>
<dbReference type="InterPro" id="IPR036291">
    <property type="entry name" value="NAD(P)-bd_dom_sf"/>
</dbReference>
<dbReference type="EC" id="1.1.1.95" evidence="5"/>
<dbReference type="PANTHER" id="PTHR43761:SF1">
    <property type="entry name" value="D-ISOMER SPECIFIC 2-HYDROXYACID DEHYDROGENASE CATALYTIC DOMAIN-CONTAINING PROTEIN-RELATED"/>
    <property type="match status" value="1"/>
</dbReference>
<dbReference type="OMA" id="YVIGDGY"/>
<evidence type="ECO:0000256" key="5">
    <source>
        <dbReference type="ARBA" id="ARBA00013143"/>
    </source>
</evidence>
<evidence type="ECO:0000259" key="15">
    <source>
        <dbReference type="PROSITE" id="PS51671"/>
    </source>
</evidence>
<dbReference type="PhylomeDB" id="A7TRN8"/>
<comment type="pathway">
    <text evidence="2">Amino-acid biosynthesis; L-serine biosynthesis; L-serine from 3-phospho-D-glycerate: step 1/3.</text>
</comment>
<keyword evidence="6" id="KW-0597">Phosphoprotein</keyword>
<dbReference type="PROSITE" id="PS00065">
    <property type="entry name" value="D_2_HYDROXYACID_DH_1"/>
    <property type="match status" value="1"/>
</dbReference>
<dbReference type="AlphaFoldDB" id="A7TRN8"/>
<comment type="catalytic activity">
    <reaction evidence="12">
        <text>(R)-2-hydroxyglutarate + NAD(+) = 2-oxoglutarate + NADH + H(+)</text>
        <dbReference type="Rhea" id="RHEA:49612"/>
        <dbReference type="ChEBI" id="CHEBI:15378"/>
        <dbReference type="ChEBI" id="CHEBI:15801"/>
        <dbReference type="ChEBI" id="CHEBI:16810"/>
        <dbReference type="ChEBI" id="CHEBI:57540"/>
        <dbReference type="ChEBI" id="CHEBI:57945"/>
        <dbReference type="EC" id="1.1.1.399"/>
    </reaction>
</comment>
<dbReference type="RefSeq" id="XP_001642918.1">
    <property type="nucleotide sequence ID" value="XM_001642868.1"/>
</dbReference>
<accession>A7TRN8</accession>
<feature type="domain" description="ACT" evidence="15">
    <location>
        <begin position="399"/>
        <end position="469"/>
    </location>
</feature>
<dbReference type="InterPro" id="IPR006139">
    <property type="entry name" value="D-isomer_2_OHA_DH_cat_dom"/>
</dbReference>
<dbReference type="CDD" id="cd04901">
    <property type="entry name" value="ACT_3PGDH"/>
    <property type="match status" value="1"/>
</dbReference>
<dbReference type="UniPathway" id="UPA00135">
    <property type="reaction ID" value="UER00196"/>
</dbReference>
<dbReference type="NCBIfam" id="NF008759">
    <property type="entry name" value="PRK11790.1"/>
    <property type="match status" value="1"/>
</dbReference>
<dbReference type="PROSITE" id="PS51671">
    <property type="entry name" value="ACT"/>
    <property type="match status" value="1"/>
</dbReference>
<dbReference type="FunFam" id="3.40.50.720:FF:000041">
    <property type="entry name" value="D-3-phosphoglycerate dehydrogenase"/>
    <property type="match status" value="1"/>
</dbReference>
<protein>
    <recommendedName>
        <fullName evidence="11">2-oxoglutarate reductase</fullName>
        <ecNumber evidence="4">1.1.1.399</ecNumber>
        <ecNumber evidence="5">1.1.1.95</ecNumber>
    </recommendedName>
</protein>
<dbReference type="GO" id="GO:0004617">
    <property type="term" value="F:phosphoglycerate dehydrogenase activity"/>
    <property type="evidence" value="ECO:0007669"/>
    <property type="project" value="UniProtKB-EC"/>
</dbReference>
<evidence type="ECO:0000313" key="17">
    <source>
        <dbReference type="Proteomes" id="UP000000267"/>
    </source>
</evidence>
<dbReference type="GeneID" id="5543102"/>
<dbReference type="FunCoup" id="A7TRN8">
    <property type="interactions" value="722"/>
</dbReference>
<dbReference type="Gene3D" id="3.30.70.260">
    <property type="match status" value="1"/>
</dbReference>
<dbReference type="GO" id="GO:0051287">
    <property type="term" value="F:NAD binding"/>
    <property type="evidence" value="ECO:0007669"/>
    <property type="project" value="InterPro"/>
</dbReference>
<evidence type="ECO:0000256" key="1">
    <source>
        <dbReference type="ARBA" id="ARBA00003800"/>
    </source>
</evidence>
<dbReference type="InterPro" id="IPR006140">
    <property type="entry name" value="D-isomer_DH_NAD-bd"/>
</dbReference>
<dbReference type="PROSITE" id="PS00671">
    <property type="entry name" value="D_2_HYDROXYACID_DH_3"/>
    <property type="match status" value="1"/>
</dbReference>
<comment type="similarity">
    <text evidence="3 14">Belongs to the D-isomer specific 2-hydroxyacid dehydrogenase family.</text>
</comment>
<dbReference type="InterPro" id="IPR002912">
    <property type="entry name" value="ACT_dom"/>
</dbReference>
<evidence type="ECO:0000256" key="9">
    <source>
        <dbReference type="ARBA" id="ARBA00023027"/>
    </source>
</evidence>
<proteinExistence type="inferred from homology"/>
<dbReference type="eggNOG" id="KOG0068">
    <property type="taxonomic scope" value="Eukaryota"/>
</dbReference>
<name>A7TRN8_VANPO</name>
<keyword evidence="17" id="KW-1185">Reference proteome</keyword>
<dbReference type="CDD" id="cd12176">
    <property type="entry name" value="PGDH_3"/>
    <property type="match status" value="1"/>
</dbReference>
<dbReference type="FunFam" id="3.30.70.260:FF:000036">
    <property type="entry name" value="D-3-phosphoglycerate dehydrogenase"/>
    <property type="match status" value="1"/>
</dbReference>
<gene>
    <name evidence="16" type="ORF">Kpol_411p5</name>
</gene>
<dbReference type="Pfam" id="PF02826">
    <property type="entry name" value="2-Hacid_dh_C"/>
    <property type="match status" value="1"/>
</dbReference>
<dbReference type="InterPro" id="IPR029753">
    <property type="entry name" value="D-isomer_DH_CS"/>
</dbReference>
<dbReference type="InterPro" id="IPR045865">
    <property type="entry name" value="ACT-like_dom_sf"/>
</dbReference>
<dbReference type="SUPFAM" id="SSF52283">
    <property type="entry name" value="Formate/glycerate dehydrogenase catalytic domain-like"/>
    <property type="match status" value="1"/>
</dbReference>
<evidence type="ECO:0000256" key="3">
    <source>
        <dbReference type="ARBA" id="ARBA00005854"/>
    </source>
</evidence>
<evidence type="ECO:0000256" key="7">
    <source>
        <dbReference type="ARBA" id="ARBA00022605"/>
    </source>
</evidence>
<dbReference type="SUPFAM" id="SSF51735">
    <property type="entry name" value="NAD(P)-binding Rossmann-fold domains"/>
    <property type="match status" value="1"/>
</dbReference>
<dbReference type="Proteomes" id="UP000000267">
    <property type="component" value="Unassembled WGS sequence"/>
</dbReference>
<keyword evidence="9" id="KW-0520">NAD</keyword>
<dbReference type="InterPro" id="IPR050418">
    <property type="entry name" value="D-iso_2-hydroxyacid_DH_PdxB"/>
</dbReference>
<evidence type="ECO:0000313" key="16">
    <source>
        <dbReference type="EMBL" id="EDO15060.1"/>
    </source>
</evidence>
<evidence type="ECO:0000256" key="4">
    <source>
        <dbReference type="ARBA" id="ARBA00013001"/>
    </source>
</evidence>
<dbReference type="OrthoDB" id="1621027at2759"/>
<sequence length="469" mass="51067">MNSIDINNLQNSFHHAVNLSISPGAVSTSPTQSFMNTLPARITSAKLSKALKPFSTGDIRILLLENVNATAIEIFEDQGYQVEFHKSSLPEEELIKKIKDVHAIGIRSKTKLTEKILKHAENLSVIGCFCIGTNQVDLDYAANMGVAVFNSPFSNSRSVAELVIGEIISLARQIGDRSIELHTGTWNKVSSKCWEIRGKTLGIIGYGHIGSQLSVLAESMGLHVLYYDIVTIMGLGTAKQVSTLNELLNNSDFVSLHVPETPETKNLISGPQFAAMKDGSYLINASRGTIVDIPSLIAASKAGKIAGAALDVYPNEPAKNGSGAFSNQLNSWTSDLVSMRNFILTPHIGGSTEEAQSAIGIEVAAYLTKYINEGNSVGAVNFPEVSLRSLDYDQENIVRVLYIHKNVPGVLKTVNNVLSDHNIEKQFSDSNGEIAYLMADISNVNQSDIKDIYDRLNETSHKISIRLLY</sequence>
<dbReference type="HOGENOM" id="CLU_019796_9_2_1"/>
<organism evidence="17">
    <name type="scientific">Vanderwaltozyma polyspora (strain ATCC 22028 / DSM 70294 / BCRC 21397 / CBS 2163 / NBRC 10782 / NRRL Y-8283 / UCD 57-17)</name>
    <name type="common">Kluyveromyces polysporus</name>
    <dbReference type="NCBI Taxonomy" id="436907"/>
    <lineage>
        <taxon>Eukaryota</taxon>
        <taxon>Fungi</taxon>
        <taxon>Dikarya</taxon>
        <taxon>Ascomycota</taxon>
        <taxon>Saccharomycotina</taxon>
        <taxon>Saccharomycetes</taxon>
        <taxon>Saccharomycetales</taxon>
        <taxon>Saccharomycetaceae</taxon>
        <taxon>Vanderwaltozyma</taxon>
    </lineage>
</organism>
<comment type="function">
    <text evidence="1">Catalyzes the reversible oxidation of 3-phospho-D-glycerate to 3-phosphonooxypyruvate, the first step of the phosphorylated L-serine biosynthesis pathway. Also catalyzes the reversible oxidation of 2-hydroxyglutarate to 2-oxoglutarate.</text>
</comment>